<accession>A0A5J4VWM9</accession>
<gene>
    <name evidence="1" type="ORF">EZS28_017593</name>
</gene>
<dbReference type="EMBL" id="SNRW01004610">
    <property type="protein sequence ID" value="KAA6386880.1"/>
    <property type="molecule type" value="Genomic_DNA"/>
</dbReference>
<dbReference type="Proteomes" id="UP000324800">
    <property type="component" value="Unassembled WGS sequence"/>
</dbReference>
<evidence type="ECO:0000313" key="2">
    <source>
        <dbReference type="Proteomes" id="UP000324800"/>
    </source>
</evidence>
<comment type="caution">
    <text evidence="1">The sequence shown here is derived from an EMBL/GenBank/DDBJ whole genome shotgun (WGS) entry which is preliminary data.</text>
</comment>
<sequence length="727" mass="80160">MNNQYNIHVSEGQYDYDLSYHEYFINAIYPTVDIIAEENSSINVIGFPIYPIGKIHLSFSKFSIDFNDLFFQIDDDNSSLKFSNCNAFRNDSNTALNAYSLVVVNRGILILDNLNINRNNLKGNKPLIQSSSPKLIQFTSLNINNLSLISGNNIPLLLSATELTEESKIIISDVHVKQNTAGNQAGAENSEIVQNTLAPISETCAIQLEGLNPQQILITNSTINNRSPPNNYKQYEFKINLPSGSKSQDLINQFKDVDLGPNFTPLAVRVLPNNQFINLIMPLSDEYANIRVNDNGLESCTSYVANFRDDVQSVGCAVIIIREQDQQGLFRGVLRSVSITGSFTENDLRTDGVTVSFTGQNTLTQSNMISFIPNLPISYNPIDNALFRIRDGGFVTLTNLFIQRSNITGSENAPIVMIISEYGQYNSGLEKNAAGQIVIDNCILEGGNSPNSNVWYNLGLDETCNVGYGAAIVADGQTIVKISGSTFRTFEGPAVRALNGASISIDKNTILDNNGQRNRNTLSSMQTNVVCEGGIGTTTIDIALDNVTSFASTGNGWIFSSSDNTCDIRATFNGQSAQPRSLPQIDSANVIINISNQQTEVTINGKFLEPCMRRLILEIHETNKVDFEVIQEFGIESSSVTTNWINSENLKIQIPSSLLEDLNISSKWEISIYEYGKREQASWISTHPTEINESGFEDETEEETKEKQNKTILIISVVVPIVAIIAA</sequence>
<feature type="non-terminal residue" evidence="1">
    <location>
        <position position="727"/>
    </location>
</feature>
<organism evidence="1 2">
    <name type="scientific">Streblomastix strix</name>
    <dbReference type="NCBI Taxonomy" id="222440"/>
    <lineage>
        <taxon>Eukaryota</taxon>
        <taxon>Metamonada</taxon>
        <taxon>Preaxostyla</taxon>
        <taxon>Oxymonadida</taxon>
        <taxon>Streblomastigidae</taxon>
        <taxon>Streblomastix</taxon>
    </lineage>
</organism>
<proteinExistence type="predicted"/>
<protein>
    <submittedName>
        <fullName evidence="1">Uncharacterized protein</fullName>
    </submittedName>
</protein>
<evidence type="ECO:0000313" key="1">
    <source>
        <dbReference type="EMBL" id="KAA6386880.1"/>
    </source>
</evidence>
<name>A0A5J4VWM9_9EUKA</name>
<reference evidence="1 2" key="1">
    <citation type="submission" date="2019-03" db="EMBL/GenBank/DDBJ databases">
        <title>Single cell metagenomics reveals metabolic interactions within the superorganism composed of flagellate Streblomastix strix and complex community of Bacteroidetes bacteria on its surface.</title>
        <authorList>
            <person name="Treitli S.C."/>
            <person name="Kolisko M."/>
            <person name="Husnik F."/>
            <person name="Keeling P."/>
            <person name="Hampl V."/>
        </authorList>
    </citation>
    <scope>NUCLEOTIDE SEQUENCE [LARGE SCALE GENOMIC DNA]</scope>
    <source>
        <strain evidence="1">ST1C</strain>
    </source>
</reference>
<dbReference type="AlphaFoldDB" id="A0A5J4VWM9"/>